<dbReference type="InterPro" id="IPR051750">
    <property type="entry name" value="Trans-sulfuration_enzymes"/>
</dbReference>
<dbReference type="GO" id="GO:0019346">
    <property type="term" value="P:transsulfuration"/>
    <property type="evidence" value="ECO:0007669"/>
    <property type="project" value="InterPro"/>
</dbReference>
<evidence type="ECO:0000256" key="3">
    <source>
        <dbReference type="ARBA" id="ARBA00022898"/>
    </source>
</evidence>
<keyword evidence="11" id="KW-1185">Reference proteome</keyword>
<comment type="caution">
    <text evidence="10">The sequence shown here is derived from an EMBL/GenBank/DDBJ whole genome shotgun (WGS) entry which is preliminary data.</text>
</comment>
<dbReference type="InterPro" id="IPR000277">
    <property type="entry name" value="Cys/Met-Metab_PyrdxlP-dep_enz"/>
</dbReference>
<organism evidence="10 11">
    <name type="scientific">Papiliotrema laurentii</name>
    <name type="common">Cryptococcus laurentii</name>
    <dbReference type="NCBI Taxonomy" id="5418"/>
    <lineage>
        <taxon>Eukaryota</taxon>
        <taxon>Fungi</taxon>
        <taxon>Dikarya</taxon>
        <taxon>Basidiomycota</taxon>
        <taxon>Agaricomycotina</taxon>
        <taxon>Tremellomycetes</taxon>
        <taxon>Tremellales</taxon>
        <taxon>Rhynchogastremaceae</taxon>
        <taxon>Papiliotrema</taxon>
    </lineage>
</organism>
<evidence type="ECO:0000256" key="4">
    <source>
        <dbReference type="ARBA" id="ARBA00051441"/>
    </source>
</evidence>
<comment type="function">
    <text evidence="5">Catalyzes the formation of L-cystathionine from O-succinyl-L-homoserine (OSHS) and L-cysteine, via a gamma-replacement reaction. In the absence of thiol, catalyzes gamma-elimination to form 2-oxobutanoate, succinate and ammonia.</text>
</comment>
<evidence type="ECO:0000256" key="9">
    <source>
        <dbReference type="SAM" id="MobiDB-lite"/>
    </source>
</evidence>
<evidence type="ECO:0000256" key="6">
    <source>
        <dbReference type="ARBA" id="ARBA00060510"/>
    </source>
</evidence>
<dbReference type="SUPFAM" id="SSF53383">
    <property type="entry name" value="PLP-dependent transferases"/>
    <property type="match status" value="1"/>
</dbReference>
<comment type="cofactor">
    <cofactor evidence="1">
        <name>pyridoxal 5'-phosphate</name>
        <dbReference type="ChEBI" id="CHEBI:597326"/>
    </cofactor>
</comment>
<dbReference type="EMBL" id="JAODAN010000001">
    <property type="protein sequence ID" value="KAK1927490.1"/>
    <property type="molecule type" value="Genomic_DNA"/>
</dbReference>
<sequence length="669" mass="72903">MVALTSPAPIPLGSSVPALTPHAISVSLPTWEDNIGYEEGDKRVVDKMETGYPRFFIHRSIQKLAALCLRKFGNPENELCILLSSPKVAKEAKDFLASQTPSLPSRIVEFVICPSTSSLTDAPPTPDTPGASASSSAVAAVDCIELQILLFDKAHWPTAKAFWQHTGDGICSRLAERALSFLGESPAGVVRPPSPPSERPTFKNSASSRNRHYARRTPAATTPTSSTPSSSAVPLAPKTVLPETNGETVVEENLTAELATYLEERYGRNLPLFNAGLAKQALKRRIAGGLLPSDEDYGKIQDVARGASNANGKKAVTEDDVYLYPCGMSAIWHAHDICRKARRAKGEKEGKSVCFGFPYTDTLKVLTKWGPGSVFFGVGGSEDIPEFRAVLEKNKASDEGRILAVFCEFPSNPLLRSPDLVALRRLADEFGFAIVVDETIGNFINVEVATYADIVVSSLTKIFSGDANVMGGSLILNPNGPHYDSLKAVLAEDYEDIYYPEDAVYMERNSRDYRNRIRKVNDNAYDVCEYLYSRSLEDTSSPNAGKAIKRVYYPRYVTPDLYAQAQRLPPLGKGGFGGLFSVTFVSEAASKAYYDTLGCAKGPSLGTSFTLASPYTILAHYLELDWAEQFGVERGLVRHSIGQEDISILMDWFETAVKAAEEAVKAEAQ</sequence>
<evidence type="ECO:0000256" key="2">
    <source>
        <dbReference type="ARBA" id="ARBA00022679"/>
    </source>
</evidence>
<accession>A0AAD9FWS0</accession>
<reference evidence="10" key="1">
    <citation type="submission" date="2023-02" db="EMBL/GenBank/DDBJ databases">
        <title>Identification and recombinant expression of a fungal hydrolase from Papiliotrema laurentii that hydrolyzes apple cutin and clears colloidal polyester polyurethane.</title>
        <authorList>
            <consortium name="DOE Joint Genome Institute"/>
            <person name="Roman V.A."/>
            <person name="Bojanowski C."/>
            <person name="Crable B.R."/>
            <person name="Wagner D.N."/>
            <person name="Hung C.S."/>
            <person name="Nadeau L.J."/>
            <person name="Schratz L."/>
            <person name="Haridas S."/>
            <person name="Pangilinan J."/>
            <person name="Lipzen A."/>
            <person name="Na H."/>
            <person name="Yan M."/>
            <person name="Ng V."/>
            <person name="Grigoriev I.V."/>
            <person name="Spatafora J.W."/>
            <person name="Barlow D."/>
            <person name="Biffinger J."/>
            <person name="Kelley-Loughnane N."/>
            <person name="Varaljay V.A."/>
            <person name="Crookes-Goodson W.J."/>
        </authorList>
    </citation>
    <scope>NUCLEOTIDE SEQUENCE</scope>
    <source>
        <strain evidence="10">5307AH</strain>
    </source>
</reference>
<dbReference type="Gene3D" id="3.90.1150.10">
    <property type="entry name" value="Aspartate Aminotransferase, domain 1"/>
    <property type="match status" value="1"/>
</dbReference>
<comment type="pathway">
    <text evidence="6">Amino-acid biosynthesis; L-methionine biosynthesis via de novo pathway; L-cystathionine from O-succinyl-L-homoserine: step 1/1.</text>
</comment>
<dbReference type="GO" id="GO:0030170">
    <property type="term" value="F:pyridoxal phosphate binding"/>
    <property type="evidence" value="ECO:0007669"/>
    <property type="project" value="InterPro"/>
</dbReference>
<keyword evidence="2 10" id="KW-0808">Transferase</keyword>
<dbReference type="Proteomes" id="UP001182556">
    <property type="component" value="Unassembled WGS sequence"/>
</dbReference>
<evidence type="ECO:0000256" key="1">
    <source>
        <dbReference type="ARBA" id="ARBA00001933"/>
    </source>
</evidence>
<dbReference type="FunFam" id="3.40.640.10:FF:000094">
    <property type="entry name" value="Probable cystathionine gamma-synthase"/>
    <property type="match status" value="1"/>
</dbReference>
<comment type="catalytic activity">
    <reaction evidence="4">
        <text>O-succinyl-L-homoserine + L-cysteine = L,L-cystathionine + succinate + H(+)</text>
        <dbReference type="Rhea" id="RHEA:20397"/>
        <dbReference type="ChEBI" id="CHEBI:15378"/>
        <dbReference type="ChEBI" id="CHEBI:30031"/>
        <dbReference type="ChEBI" id="CHEBI:35235"/>
        <dbReference type="ChEBI" id="CHEBI:57661"/>
        <dbReference type="ChEBI" id="CHEBI:58161"/>
        <dbReference type="EC" id="2.5.1.48"/>
    </reaction>
</comment>
<evidence type="ECO:0000256" key="7">
    <source>
        <dbReference type="ARBA" id="ARBA00066530"/>
    </source>
</evidence>
<dbReference type="InterPro" id="IPR015422">
    <property type="entry name" value="PyrdxlP-dep_Trfase_small"/>
</dbReference>
<dbReference type="Pfam" id="PF01053">
    <property type="entry name" value="Cys_Met_Meta_PP"/>
    <property type="match status" value="1"/>
</dbReference>
<dbReference type="InterPro" id="IPR015424">
    <property type="entry name" value="PyrdxlP-dep_Trfase"/>
</dbReference>
<dbReference type="GO" id="GO:0003962">
    <property type="term" value="F:cystathionine gamma-synthase activity"/>
    <property type="evidence" value="ECO:0007669"/>
    <property type="project" value="UniProtKB-EC"/>
</dbReference>
<keyword evidence="3" id="KW-0663">Pyridoxal phosphate</keyword>
<feature type="region of interest" description="Disordered" evidence="9">
    <location>
        <begin position="185"/>
        <end position="243"/>
    </location>
</feature>
<dbReference type="AlphaFoldDB" id="A0AAD9FWS0"/>
<proteinExistence type="predicted"/>
<evidence type="ECO:0000313" key="11">
    <source>
        <dbReference type="Proteomes" id="UP001182556"/>
    </source>
</evidence>
<dbReference type="FunFam" id="3.90.1150.10:FF:000063">
    <property type="entry name" value="Probable cystathionine gamma-synthase"/>
    <property type="match status" value="1"/>
</dbReference>
<dbReference type="InterPro" id="IPR015421">
    <property type="entry name" value="PyrdxlP-dep_Trfase_major"/>
</dbReference>
<protein>
    <recommendedName>
        <fullName evidence="7">cystathionine gamma-synthase</fullName>
        <ecNumber evidence="7">2.5.1.48</ecNumber>
    </recommendedName>
    <alternativeName>
        <fullName evidence="8">O-succinylhomoserine (thiol)-lyase</fullName>
    </alternativeName>
</protein>
<dbReference type="EC" id="2.5.1.48" evidence="7"/>
<evidence type="ECO:0000313" key="10">
    <source>
        <dbReference type="EMBL" id="KAK1927490.1"/>
    </source>
</evidence>
<feature type="compositionally biased region" description="Low complexity" evidence="9">
    <location>
        <begin position="216"/>
        <end position="237"/>
    </location>
</feature>
<name>A0AAD9FWS0_PAPLA</name>
<dbReference type="PANTHER" id="PTHR42699">
    <property type="match status" value="1"/>
</dbReference>
<dbReference type="PANTHER" id="PTHR42699:SF1">
    <property type="entry name" value="CYSTATHIONINE GAMMA-SYNTHASE-RELATED"/>
    <property type="match status" value="1"/>
</dbReference>
<evidence type="ECO:0000256" key="5">
    <source>
        <dbReference type="ARBA" id="ARBA00058439"/>
    </source>
</evidence>
<evidence type="ECO:0000256" key="8">
    <source>
        <dbReference type="ARBA" id="ARBA00083849"/>
    </source>
</evidence>
<dbReference type="Gene3D" id="3.40.640.10">
    <property type="entry name" value="Type I PLP-dependent aspartate aminotransferase-like (Major domain)"/>
    <property type="match status" value="1"/>
</dbReference>
<gene>
    <name evidence="10" type="ORF">DB88DRAFT_448998</name>
</gene>